<proteinExistence type="predicted"/>
<dbReference type="EMBL" id="CP055898">
    <property type="protein sequence ID" value="QKX53770.1"/>
    <property type="molecule type" value="Genomic_DNA"/>
</dbReference>
<dbReference type="OrthoDB" id="3587562at2759"/>
<keyword evidence="2" id="KW-1185">Reference proteome</keyword>
<sequence length="116" mass="13222">MNHNTTTATPDLRNKTKAELEDIVNNYTKKHGPPDESQYDGANNTLFGWPEDGKGVWVLPTTKANLERFEEIARLRTDLGHHTRAHCEIMRLAGAQFFADWRDSDRARVVKGEESL</sequence>
<reference evidence="2" key="1">
    <citation type="submission" date="2020-06" db="EMBL/GenBank/DDBJ databases">
        <title>A chromosome-scale genome assembly of Talaromyces rugulosus W13939.</title>
        <authorList>
            <person name="Wang B."/>
            <person name="Guo L."/>
            <person name="Ye K."/>
            <person name="Wang L."/>
        </authorList>
    </citation>
    <scope>NUCLEOTIDE SEQUENCE [LARGE SCALE GENOMIC DNA]</scope>
    <source>
        <strain evidence="2">W13939</strain>
    </source>
</reference>
<organism evidence="1 2">
    <name type="scientific">Talaromyces rugulosus</name>
    <name type="common">Penicillium rugulosum</name>
    <dbReference type="NCBI Taxonomy" id="121627"/>
    <lineage>
        <taxon>Eukaryota</taxon>
        <taxon>Fungi</taxon>
        <taxon>Dikarya</taxon>
        <taxon>Ascomycota</taxon>
        <taxon>Pezizomycotina</taxon>
        <taxon>Eurotiomycetes</taxon>
        <taxon>Eurotiomycetidae</taxon>
        <taxon>Eurotiales</taxon>
        <taxon>Trichocomaceae</taxon>
        <taxon>Talaromyces</taxon>
        <taxon>Talaromyces sect. Islandici</taxon>
    </lineage>
</organism>
<protein>
    <submittedName>
        <fullName evidence="1">Uncharacterized protein</fullName>
    </submittedName>
</protein>
<accession>A0A7H8QIM4</accession>
<evidence type="ECO:0000313" key="2">
    <source>
        <dbReference type="Proteomes" id="UP000509510"/>
    </source>
</evidence>
<dbReference type="KEGG" id="trg:TRUGW13939_00850"/>
<gene>
    <name evidence="1" type="ORF">TRUGW13939_00850</name>
</gene>
<dbReference type="Proteomes" id="UP000509510">
    <property type="component" value="Chromosome I"/>
</dbReference>
<dbReference type="AlphaFoldDB" id="A0A7H8QIM4"/>
<dbReference type="RefSeq" id="XP_035339949.1">
    <property type="nucleotide sequence ID" value="XM_035484056.1"/>
</dbReference>
<name>A0A7H8QIM4_TALRU</name>
<evidence type="ECO:0000313" key="1">
    <source>
        <dbReference type="EMBL" id="QKX53770.1"/>
    </source>
</evidence>
<dbReference type="GeneID" id="55988363"/>